<dbReference type="InterPro" id="IPR020349">
    <property type="entry name" value="Uncharacterised_14.7kDa"/>
</dbReference>
<feature type="signal peptide" evidence="1">
    <location>
        <begin position="1"/>
        <end position="21"/>
    </location>
</feature>
<dbReference type="Proteomes" id="UP001156694">
    <property type="component" value="Unassembled WGS sequence"/>
</dbReference>
<proteinExistence type="predicted"/>
<dbReference type="RefSeq" id="WP_284376752.1">
    <property type="nucleotide sequence ID" value="NZ_BSNN01000002.1"/>
</dbReference>
<dbReference type="EMBL" id="BSNN01000002">
    <property type="protein sequence ID" value="GLQ34775.1"/>
    <property type="molecule type" value="Genomic_DNA"/>
</dbReference>
<name>A0ABQ5VTL1_9RHOB</name>
<comment type="caution">
    <text evidence="2">The sequence shown here is derived from an EMBL/GenBank/DDBJ whole genome shotgun (WGS) entry which is preliminary data.</text>
</comment>
<dbReference type="Pfam" id="PF17267">
    <property type="entry name" value="DUF5333"/>
    <property type="match status" value="1"/>
</dbReference>
<evidence type="ECO:0000256" key="1">
    <source>
        <dbReference type="SAM" id="SignalP"/>
    </source>
</evidence>
<reference evidence="3" key="1">
    <citation type="journal article" date="2019" name="Int. J. Syst. Evol. Microbiol.">
        <title>The Global Catalogue of Microorganisms (GCM) 10K type strain sequencing project: providing services to taxonomists for standard genome sequencing and annotation.</title>
        <authorList>
            <consortium name="The Broad Institute Genomics Platform"/>
            <consortium name="The Broad Institute Genome Sequencing Center for Infectious Disease"/>
            <person name="Wu L."/>
            <person name="Ma J."/>
        </authorList>
    </citation>
    <scope>NUCLEOTIDE SEQUENCE [LARGE SCALE GENOMIC DNA]</scope>
    <source>
        <strain evidence="3">NBRC 110140</strain>
    </source>
</reference>
<evidence type="ECO:0000313" key="3">
    <source>
        <dbReference type="Proteomes" id="UP001156694"/>
    </source>
</evidence>
<keyword evidence="3" id="KW-1185">Reference proteome</keyword>
<accession>A0ABQ5VTL1</accession>
<evidence type="ECO:0000313" key="2">
    <source>
        <dbReference type="EMBL" id="GLQ34775.1"/>
    </source>
</evidence>
<keyword evidence="1" id="KW-0732">Signal</keyword>
<organism evidence="2 3">
    <name type="scientific">Amylibacter marinus</name>
    <dbReference type="NCBI Taxonomy" id="1475483"/>
    <lineage>
        <taxon>Bacteria</taxon>
        <taxon>Pseudomonadati</taxon>
        <taxon>Pseudomonadota</taxon>
        <taxon>Alphaproteobacteria</taxon>
        <taxon>Rhodobacterales</taxon>
        <taxon>Paracoccaceae</taxon>
        <taxon>Amylibacter</taxon>
    </lineage>
</organism>
<feature type="chain" id="PRO_5047284940" evidence="1">
    <location>
        <begin position="22"/>
        <end position="133"/>
    </location>
</feature>
<gene>
    <name evidence="2" type="ORF">GCM10007939_10580</name>
</gene>
<sequence length="133" mass="14551">MRIVTISALILALGTASVARPASLWDVPEVDRGLFQIGVAHGVRKNCNTIEAHKLRGASFAWKLVGHARDAGYSMSETRAFIEDKDEKAVLRARVVKYLQSKGLDTETPNALCQFGEAEIAKKSQVGVLLRMN</sequence>
<protein>
    <submittedName>
        <fullName evidence="2">Uncharacterized protein</fullName>
    </submittedName>
</protein>